<evidence type="ECO:0000256" key="3">
    <source>
        <dbReference type="ARBA" id="ARBA00022475"/>
    </source>
</evidence>
<organism evidence="13 14">
    <name type="scientific">Desulfosarcina alkanivorans</name>
    <dbReference type="NCBI Taxonomy" id="571177"/>
    <lineage>
        <taxon>Bacteria</taxon>
        <taxon>Pseudomonadati</taxon>
        <taxon>Thermodesulfobacteriota</taxon>
        <taxon>Desulfobacteria</taxon>
        <taxon>Desulfobacterales</taxon>
        <taxon>Desulfosarcinaceae</taxon>
        <taxon>Desulfosarcina</taxon>
    </lineage>
</organism>
<dbReference type="AlphaFoldDB" id="A0A5K7YI02"/>
<dbReference type="Gene3D" id="3.30.700.10">
    <property type="entry name" value="Glycoprotein, Type 4 Pilin"/>
    <property type="match status" value="1"/>
</dbReference>
<evidence type="ECO:0000256" key="2">
    <source>
        <dbReference type="ARBA" id="ARBA00021549"/>
    </source>
</evidence>
<name>A0A5K7YI02_9BACT</name>
<evidence type="ECO:0000256" key="4">
    <source>
        <dbReference type="ARBA" id="ARBA00022481"/>
    </source>
</evidence>
<keyword evidence="8" id="KW-0472">Membrane</keyword>
<gene>
    <name evidence="13" type="ORF">DSCA_14290</name>
</gene>
<evidence type="ECO:0000259" key="12">
    <source>
        <dbReference type="Pfam" id="PF12019"/>
    </source>
</evidence>
<evidence type="ECO:0000256" key="8">
    <source>
        <dbReference type="ARBA" id="ARBA00023136"/>
    </source>
</evidence>
<feature type="signal peptide" evidence="11">
    <location>
        <begin position="1"/>
        <end position="20"/>
    </location>
</feature>
<dbReference type="GO" id="GO:0015628">
    <property type="term" value="P:protein secretion by the type II secretion system"/>
    <property type="evidence" value="ECO:0007669"/>
    <property type="project" value="InterPro"/>
</dbReference>
<evidence type="ECO:0000256" key="11">
    <source>
        <dbReference type="SAM" id="SignalP"/>
    </source>
</evidence>
<dbReference type="SUPFAM" id="SSF54523">
    <property type="entry name" value="Pili subunits"/>
    <property type="match status" value="1"/>
</dbReference>
<evidence type="ECO:0000256" key="10">
    <source>
        <dbReference type="ARBA" id="ARBA00030775"/>
    </source>
</evidence>
<accession>A0A5K7YI02</accession>
<protein>
    <recommendedName>
        <fullName evidence="2">Type II secretion system protein H</fullName>
    </recommendedName>
    <alternativeName>
        <fullName evidence="10">General secretion pathway protein H</fullName>
    </alternativeName>
</protein>
<sequence>MVTIAIIGLLVAIATPNAIAWRNNAHFNAAVREVKGAIEGTRMAAIKTNLPANVIFNGTNTFDTQTRRIVAGSPVLGPLNTHRLARGVTVTANGGGQLTFNNRGMANNLTVTVQHFNGLSRDIIVSIVGSSRIQ</sequence>
<evidence type="ECO:0000256" key="7">
    <source>
        <dbReference type="ARBA" id="ARBA00022989"/>
    </source>
</evidence>
<dbReference type="InterPro" id="IPR045584">
    <property type="entry name" value="Pilin-like"/>
</dbReference>
<dbReference type="GO" id="GO:0005886">
    <property type="term" value="C:plasma membrane"/>
    <property type="evidence" value="ECO:0007669"/>
    <property type="project" value="UniProtKB-SubCell"/>
</dbReference>
<keyword evidence="5" id="KW-0997">Cell inner membrane</keyword>
<dbReference type="KEGG" id="dalk:DSCA_14290"/>
<keyword evidence="14" id="KW-1185">Reference proteome</keyword>
<dbReference type="EMBL" id="AP021874">
    <property type="protein sequence ID" value="BBO67499.1"/>
    <property type="molecule type" value="Genomic_DNA"/>
</dbReference>
<comment type="subcellular location">
    <subcellularLocation>
        <location evidence="1">Cell inner membrane</location>
        <topology evidence="1">Single-pass membrane protein</topology>
    </subcellularLocation>
</comment>
<evidence type="ECO:0000313" key="13">
    <source>
        <dbReference type="EMBL" id="BBO67499.1"/>
    </source>
</evidence>
<evidence type="ECO:0000313" key="14">
    <source>
        <dbReference type="Proteomes" id="UP000427906"/>
    </source>
</evidence>
<comment type="similarity">
    <text evidence="9">Belongs to the GSP H family.</text>
</comment>
<keyword evidence="7" id="KW-1133">Transmembrane helix</keyword>
<dbReference type="GO" id="GO:0015627">
    <property type="term" value="C:type II protein secretion system complex"/>
    <property type="evidence" value="ECO:0007669"/>
    <property type="project" value="InterPro"/>
</dbReference>
<evidence type="ECO:0000256" key="9">
    <source>
        <dbReference type="ARBA" id="ARBA00025772"/>
    </source>
</evidence>
<reference evidence="13 14" key="1">
    <citation type="submission" date="2019-11" db="EMBL/GenBank/DDBJ databases">
        <title>Comparative genomics of hydrocarbon-degrading Desulfosarcina strains.</title>
        <authorList>
            <person name="Watanabe M."/>
            <person name="Kojima H."/>
            <person name="Fukui M."/>
        </authorList>
    </citation>
    <scope>NUCLEOTIDE SEQUENCE [LARGE SCALE GENOMIC DNA]</scope>
    <source>
        <strain evidence="13 14">PL12</strain>
    </source>
</reference>
<evidence type="ECO:0000256" key="1">
    <source>
        <dbReference type="ARBA" id="ARBA00004377"/>
    </source>
</evidence>
<evidence type="ECO:0000256" key="5">
    <source>
        <dbReference type="ARBA" id="ARBA00022519"/>
    </source>
</evidence>
<keyword evidence="3" id="KW-1003">Cell membrane</keyword>
<feature type="chain" id="PRO_5024423200" description="Type II secretion system protein H" evidence="11">
    <location>
        <begin position="21"/>
        <end position="134"/>
    </location>
</feature>
<keyword evidence="4" id="KW-0488">Methylation</keyword>
<dbReference type="Pfam" id="PF12019">
    <property type="entry name" value="GspH"/>
    <property type="match status" value="1"/>
</dbReference>
<keyword evidence="11" id="KW-0732">Signal</keyword>
<proteinExistence type="inferred from homology"/>
<dbReference type="InterPro" id="IPR022346">
    <property type="entry name" value="T2SS_GspH"/>
</dbReference>
<keyword evidence="6" id="KW-0812">Transmembrane</keyword>
<feature type="domain" description="General secretion pathway GspH" evidence="12">
    <location>
        <begin position="30"/>
        <end position="129"/>
    </location>
</feature>
<evidence type="ECO:0000256" key="6">
    <source>
        <dbReference type="ARBA" id="ARBA00022692"/>
    </source>
</evidence>
<dbReference type="Proteomes" id="UP000427906">
    <property type="component" value="Chromosome"/>
</dbReference>